<dbReference type="AlphaFoldDB" id="A0AAV7YWZ1"/>
<dbReference type="GO" id="GO:0005741">
    <property type="term" value="C:mitochondrial outer membrane"/>
    <property type="evidence" value="ECO:0007669"/>
    <property type="project" value="TreeGrafter"/>
</dbReference>
<keyword evidence="2" id="KW-0067">ATP-binding</keyword>
<accession>A0AAV7YWZ1</accession>
<evidence type="ECO:0000256" key="2">
    <source>
        <dbReference type="ARBA" id="ARBA00022840"/>
    </source>
</evidence>
<dbReference type="PANTHER" id="PTHR45644:SF3">
    <property type="entry name" value="FI08533P-RELATED"/>
    <property type="match status" value="1"/>
</dbReference>
<organism evidence="5 6">
    <name type="scientific">Anaeramoeba flamelloides</name>
    <dbReference type="NCBI Taxonomy" id="1746091"/>
    <lineage>
        <taxon>Eukaryota</taxon>
        <taxon>Metamonada</taxon>
        <taxon>Anaeramoebidae</taxon>
        <taxon>Anaeramoeba</taxon>
    </lineage>
</organism>
<proteinExistence type="predicted"/>
<dbReference type="InterPro" id="IPR051701">
    <property type="entry name" value="Mito_OM_Translocase_MSP1"/>
</dbReference>
<dbReference type="EMBL" id="JANTQA010000044">
    <property type="protein sequence ID" value="KAJ3434397.1"/>
    <property type="molecule type" value="Genomic_DNA"/>
</dbReference>
<dbReference type="GO" id="GO:0005524">
    <property type="term" value="F:ATP binding"/>
    <property type="evidence" value="ECO:0007669"/>
    <property type="project" value="UniProtKB-KW"/>
</dbReference>
<gene>
    <name evidence="5" type="ORF">M0812_19882</name>
</gene>
<dbReference type="SUPFAM" id="SSF81995">
    <property type="entry name" value="beta-sandwich domain of Sec23/24"/>
    <property type="match status" value="1"/>
</dbReference>
<feature type="domain" description="AAA+ ATPase" evidence="4">
    <location>
        <begin position="854"/>
        <end position="1001"/>
    </location>
</feature>
<feature type="region of interest" description="Disordered" evidence="3">
    <location>
        <begin position="363"/>
        <end position="384"/>
    </location>
</feature>
<sequence length="1119" mass="131340">MNSLPETYSNNSLPTRQQFDNNQICEFQYKKTKLSEIPFNQKRRIRSLSSRETLKNRTSQITQTKFFDQNPKTSVVAHLFPLFGLKQKINLCGFPYQFCYRSNHSTCNLNRTGTTLFKINRNNVLNEYSLEILEKKGIIMINNKVICMNDQAPLNNGDSLKVLFTQTQHYSFIFITKEYLKSNEQRRLRENFKNSNGAKGKQSPGPIMKKYFGLLRLKRKVCEHILLSKFKITKKVMEKENKPFTLNSINYPINKGLKKFLKMSLGNYFQDLSNNKKKNENNLNRSSNQKRKIILSGPIESEYLIEKITKALANELNLQYFIFDFFQLITLLKIFNQQKTQKQQQQQQQQEQQQQQQQEQQQQQQQEEQTENGNQQNNEKKEGEVHFQKGDKILYVGPKFQNLNNLQIIKGLSPQNNGKRNWMHKKGNILLPKPGLIGEILLDFSEENSEFLGVRFDLNNKNNNKTDQRNNNNHNIPFGISNNDFFLQKSEIIKINNIDNQDFPAILCSELFKVLEKIKQPFLLFIPKIDQNIFHSYRVLENLKNGIEDLIANNENAFIISSKSNNPIFDDSLMFNSTQRLLKKKLDAMNLKYNSDSHNNNKIKELNEFFKEKTNESTLISNVSNRYKLNCEKQLLNFLSKNFGDTIIIRKTRSPNQIKKWDICYLKDQKINIIQHNFFILQLLCREINIITPINQKNNHLFSDKKYNPNQIKLILEYSLTNNLKRNFHQSETFNDINKKKLLNHQDLQYGINLFHQTNPIMNANNKLQKTRGIRVDQQDSDKIGNGIRRYQFESKREYEIYQQMLINKDQITTKFGDICGLGNIKEQIKEHIIYPIEKKELYNNYKLLKNKNNIRGLLIYGAPGNGKTMVSESIINEFSDENVTFLKLNPAIINSKYFGKSESNFEIVFHILKKCSPSILFIDQIDSMFSKTDLHDNENCTSRKLKNLFSRYWEDIQNNTGGNCDPNNSITIVGTTNRLFDLDEAIFSKFQKKIEIPFPNQNTRKLIFKNLLLNNSLVRKDFNFQKLSLLTNGYSSSDLNNLMLTTLNLPIFEQMNISNKINVEQINLNNETLSNSNFKKNRVFRKLTLSDFENSLSKIKKSTKFNYFDNQTFKNLYC</sequence>
<dbReference type="InterPro" id="IPR003593">
    <property type="entry name" value="AAA+_ATPase"/>
</dbReference>
<evidence type="ECO:0000313" key="5">
    <source>
        <dbReference type="EMBL" id="KAJ3434397.1"/>
    </source>
</evidence>
<evidence type="ECO:0000256" key="1">
    <source>
        <dbReference type="ARBA" id="ARBA00022741"/>
    </source>
</evidence>
<dbReference type="SUPFAM" id="SSF52540">
    <property type="entry name" value="P-loop containing nucleoside triphosphate hydrolases"/>
    <property type="match status" value="1"/>
</dbReference>
<comment type="caution">
    <text evidence="5">The sequence shown here is derived from an EMBL/GenBank/DDBJ whole genome shotgun (WGS) entry which is preliminary data.</text>
</comment>
<keyword evidence="1" id="KW-0547">Nucleotide-binding</keyword>
<evidence type="ECO:0000259" key="4">
    <source>
        <dbReference type="SMART" id="SM00382"/>
    </source>
</evidence>
<evidence type="ECO:0000256" key="3">
    <source>
        <dbReference type="SAM" id="MobiDB-lite"/>
    </source>
</evidence>
<dbReference type="PANTHER" id="PTHR45644">
    <property type="entry name" value="AAA ATPASE, PUTATIVE (AFU_ORTHOLOGUE AFUA_2G12920)-RELATED-RELATED"/>
    <property type="match status" value="1"/>
</dbReference>
<protein>
    <submittedName>
        <fullName evidence="5">Aaa atpase</fullName>
    </submittedName>
</protein>
<dbReference type="Proteomes" id="UP001146793">
    <property type="component" value="Unassembled WGS sequence"/>
</dbReference>
<dbReference type="Pfam" id="PF00004">
    <property type="entry name" value="AAA"/>
    <property type="match status" value="1"/>
</dbReference>
<dbReference type="InterPro" id="IPR003959">
    <property type="entry name" value="ATPase_AAA_core"/>
</dbReference>
<dbReference type="InterPro" id="IPR027417">
    <property type="entry name" value="P-loop_NTPase"/>
</dbReference>
<dbReference type="GO" id="GO:0016887">
    <property type="term" value="F:ATP hydrolysis activity"/>
    <property type="evidence" value="ECO:0007669"/>
    <property type="project" value="InterPro"/>
</dbReference>
<name>A0AAV7YWZ1_9EUKA</name>
<feature type="compositionally biased region" description="Low complexity" evidence="3">
    <location>
        <begin position="363"/>
        <end position="377"/>
    </location>
</feature>
<dbReference type="Gene3D" id="1.10.8.60">
    <property type="match status" value="1"/>
</dbReference>
<evidence type="ECO:0000313" key="6">
    <source>
        <dbReference type="Proteomes" id="UP001146793"/>
    </source>
</evidence>
<dbReference type="Gene3D" id="3.40.50.300">
    <property type="entry name" value="P-loop containing nucleotide triphosphate hydrolases"/>
    <property type="match status" value="1"/>
</dbReference>
<dbReference type="SMART" id="SM00382">
    <property type="entry name" value="AAA"/>
    <property type="match status" value="1"/>
</dbReference>
<reference evidence="5" key="1">
    <citation type="submission" date="2022-08" db="EMBL/GenBank/DDBJ databases">
        <title>Novel sulphate-reducing endosymbionts in the free-living metamonad Anaeramoeba.</title>
        <authorList>
            <person name="Jerlstrom-Hultqvist J."/>
            <person name="Cepicka I."/>
            <person name="Gallot-Lavallee L."/>
            <person name="Salas-Leiva D."/>
            <person name="Curtis B.A."/>
            <person name="Zahonova K."/>
            <person name="Pipaliya S."/>
            <person name="Dacks J."/>
            <person name="Roger A.J."/>
        </authorList>
    </citation>
    <scope>NUCLEOTIDE SEQUENCE</scope>
    <source>
        <strain evidence="5">Busselton2</strain>
    </source>
</reference>